<dbReference type="GO" id="GO:0000271">
    <property type="term" value="P:polysaccharide biosynthetic process"/>
    <property type="evidence" value="ECO:0007669"/>
    <property type="project" value="InterPro"/>
</dbReference>
<dbReference type="Pfam" id="PF05159">
    <property type="entry name" value="Capsule_synth"/>
    <property type="match status" value="1"/>
</dbReference>
<gene>
    <name evidence="1" type="ORF">SAMN04488515_0649</name>
</gene>
<proteinExistence type="predicted"/>
<dbReference type="SUPFAM" id="SSF53756">
    <property type="entry name" value="UDP-Glycosyltransferase/glycogen phosphorylase"/>
    <property type="match status" value="1"/>
</dbReference>
<evidence type="ECO:0000313" key="2">
    <source>
        <dbReference type="Proteomes" id="UP000199167"/>
    </source>
</evidence>
<organism evidence="1 2">
    <name type="scientific">Cognatiyoonia koreensis</name>
    <dbReference type="NCBI Taxonomy" id="364200"/>
    <lineage>
        <taxon>Bacteria</taxon>
        <taxon>Pseudomonadati</taxon>
        <taxon>Pseudomonadota</taxon>
        <taxon>Alphaproteobacteria</taxon>
        <taxon>Rhodobacterales</taxon>
        <taxon>Paracoccaceae</taxon>
        <taxon>Cognatiyoonia</taxon>
    </lineage>
</organism>
<dbReference type="EMBL" id="FOIZ01000001">
    <property type="protein sequence ID" value="SEW01393.1"/>
    <property type="molecule type" value="Genomic_DNA"/>
</dbReference>
<evidence type="ECO:0000313" key="1">
    <source>
        <dbReference type="EMBL" id="SEW01393.1"/>
    </source>
</evidence>
<dbReference type="RefSeq" id="WP_089990197.1">
    <property type="nucleotide sequence ID" value="NZ_FOIZ01000001.1"/>
</dbReference>
<dbReference type="OrthoDB" id="9794206at2"/>
<keyword evidence="2" id="KW-1185">Reference proteome</keyword>
<reference evidence="1 2" key="1">
    <citation type="submission" date="2016-10" db="EMBL/GenBank/DDBJ databases">
        <authorList>
            <person name="de Groot N.N."/>
        </authorList>
    </citation>
    <scope>NUCLEOTIDE SEQUENCE [LARGE SCALE GENOMIC DNA]</scope>
    <source>
        <strain evidence="1 2">DSM 17925</strain>
    </source>
</reference>
<sequence length="374" mass="41534">MPIVWLKEPHAEKERFFQAIGESNGRALRTWPVSFQHFPETNARAAACLARAKKQPKSAVGYALKLAFLKGRYNWARRYFAAHPDDLALCWQGLTGTRRVFMEGARDAGAARLFSELAPLPGYKTLDPEGVNAESSVPRVPSFFDDVTPDPALLDQIRGKLTARESRRKDVGQGQKRTTDCPYLFVPLQVPDDSQMVLFAGWVGSMEGFINAIATAARDLPDGWHLRLKEHPSSRIRLTDQINALIADGARLELDNETDSFAQLRASRGVLTCNSSMGLQAMFHDVPVITTGRCFYAMRGLTKHAGDAATLRDLMGRAPALQFDPEFRARFLTWLAKDYYIGETEKGFDQDAIKKRIAEARACSGNPAPSAKSD</sequence>
<accession>A0A1I0NIU3</accession>
<dbReference type="AlphaFoldDB" id="A0A1I0NIU3"/>
<name>A0A1I0NIU3_9RHOB</name>
<dbReference type="STRING" id="364200.SAMN04488515_0649"/>
<dbReference type="InterPro" id="IPR007833">
    <property type="entry name" value="Capsule_polysaccharide_synth"/>
</dbReference>
<dbReference type="Proteomes" id="UP000199167">
    <property type="component" value="Unassembled WGS sequence"/>
</dbReference>
<dbReference type="GO" id="GO:0015774">
    <property type="term" value="P:polysaccharide transport"/>
    <property type="evidence" value="ECO:0007669"/>
    <property type="project" value="InterPro"/>
</dbReference>
<protein>
    <submittedName>
        <fullName evidence="1">Capsular polysaccharide export protein</fullName>
    </submittedName>
</protein>